<dbReference type="InterPro" id="IPR008181">
    <property type="entry name" value="dUTPase"/>
</dbReference>
<comment type="function">
    <text evidence="5">This enzyme is involved in nucleotide metabolism: it produces dUMP, the immediate precursor of thymidine nucleotides and it decreases the intracellular concentration of dUTP so that uracil cannot be incorporated into DNA.</text>
</comment>
<organism evidence="7 8">
    <name type="scientific">Pararhodospirillum oryzae</name>
    <dbReference type="NCBI Taxonomy" id="478448"/>
    <lineage>
        <taxon>Bacteria</taxon>
        <taxon>Pseudomonadati</taxon>
        <taxon>Pseudomonadota</taxon>
        <taxon>Alphaproteobacteria</taxon>
        <taxon>Rhodospirillales</taxon>
        <taxon>Rhodospirillaceae</taxon>
        <taxon>Pararhodospirillum</taxon>
    </lineage>
</organism>
<name>A0A512H541_9PROT</name>
<evidence type="ECO:0000256" key="2">
    <source>
        <dbReference type="ARBA" id="ARBA00022801"/>
    </source>
</evidence>
<dbReference type="Gene3D" id="2.70.40.10">
    <property type="match status" value="1"/>
</dbReference>
<dbReference type="EMBL" id="BJZO01000012">
    <property type="protein sequence ID" value="GEO80589.1"/>
    <property type="molecule type" value="Genomic_DNA"/>
</dbReference>
<dbReference type="GO" id="GO:0046081">
    <property type="term" value="P:dUTP catabolic process"/>
    <property type="evidence" value="ECO:0007669"/>
    <property type="project" value="InterPro"/>
</dbReference>
<dbReference type="InterPro" id="IPR036157">
    <property type="entry name" value="dUTPase-like_sf"/>
</dbReference>
<evidence type="ECO:0000256" key="5">
    <source>
        <dbReference type="HAMAP-Rule" id="MF_00116"/>
    </source>
</evidence>
<dbReference type="HAMAP" id="MF_00116">
    <property type="entry name" value="dUTPase_bact"/>
    <property type="match status" value="1"/>
</dbReference>
<gene>
    <name evidence="5" type="primary">dut</name>
    <name evidence="7" type="ORF">ROR02_07200</name>
</gene>
<dbReference type="InterPro" id="IPR029054">
    <property type="entry name" value="dUTPase-like"/>
</dbReference>
<dbReference type="AlphaFoldDB" id="A0A512H541"/>
<sequence>MSAALLVQYLPHYDQAAFGPLAYARPGDAGFDLRAAIDAPVPVEPRAIVLVPTGIAVAVPFGFELQIRSRSGLTLRQGLVVANAPGTVDAGYRGEVKVILTNIGAVPCLIEPGMRIAQGVVAAVAALPLHAVESLPDSERGAGGFGSTGLG</sequence>
<proteinExistence type="inferred from homology"/>
<dbReference type="NCBIfam" id="TIGR00576">
    <property type="entry name" value="dut"/>
    <property type="match status" value="1"/>
</dbReference>
<evidence type="ECO:0000313" key="8">
    <source>
        <dbReference type="Proteomes" id="UP000321567"/>
    </source>
</evidence>
<comment type="caution">
    <text evidence="5">Lacks conserved residue(s) required for the propagation of feature annotation.</text>
</comment>
<dbReference type="Pfam" id="PF00692">
    <property type="entry name" value="dUTPase"/>
    <property type="match status" value="1"/>
</dbReference>
<keyword evidence="2 5" id="KW-0378">Hydrolase</keyword>
<dbReference type="PANTHER" id="PTHR11241:SF0">
    <property type="entry name" value="DEOXYURIDINE 5'-TRIPHOSPHATE NUCLEOTIDOHYDROLASE"/>
    <property type="match status" value="1"/>
</dbReference>
<comment type="similarity">
    <text evidence="1 5">Belongs to the dUTPase family.</text>
</comment>
<dbReference type="GO" id="GO:0004170">
    <property type="term" value="F:dUTP diphosphatase activity"/>
    <property type="evidence" value="ECO:0007669"/>
    <property type="project" value="UniProtKB-UniRule"/>
</dbReference>
<accession>A0A512H541</accession>
<keyword evidence="3 5" id="KW-0546">Nucleotide metabolism</keyword>
<comment type="pathway">
    <text evidence="5">Pyrimidine metabolism; dUMP biosynthesis; dUMP from dCTP (dUTP route): step 2/2.</text>
</comment>
<keyword evidence="8" id="KW-1185">Reference proteome</keyword>
<reference evidence="7 8" key="1">
    <citation type="submission" date="2019-07" db="EMBL/GenBank/DDBJ databases">
        <title>Whole genome shotgun sequence of Rhodospirillum oryzae NBRC 107573.</title>
        <authorList>
            <person name="Hosoyama A."/>
            <person name="Uohara A."/>
            <person name="Ohji S."/>
            <person name="Ichikawa N."/>
        </authorList>
    </citation>
    <scope>NUCLEOTIDE SEQUENCE [LARGE SCALE GENOMIC DNA]</scope>
    <source>
        <strain evidence="7 8">NBRC 107573</strain>
    </source>
</reference>
<feature type="binding site" evidence="5">
    <location>
        <begin position="70"/>
        <end position="72"/>
    </location>
    <ligand>
        <name>substrate</name>
    </ligand>
</feature>
<comment type="catalytic activity">
    <reaction evidence="4 5">
        <text>dUTP + H2O = dUMP + diphosphate + H(+)</text>
        <dbReference type="Rhea" id="RHEA:10248"/>
        <dbReference type="ChEBI" id="CHEBI:15377"/>
        <dbReference type="ChEBI" id="CHEBI:15378"/>
        <dbReference type="ChEBI" id="CHEBI:33019"/>
        <dbReference type="ChEBI" id="CHEBI:61555"/>
        <dbReference type="ChEBI" id="CHEBI:246422"/>
        <dbReference type="EC" id="3.6.1.23"/>
    </reaction>
</comment>
<feature type="binding site" evidence="5">
    <location>
        <position position="83"/>
    </location>
    <ligand>
        <name>substrate</name>
    </ligand>
</feature>
<dbReference type="GO" id="GO:0000287">
    <property type="term" value="F:magnesium ion binding"/>
    <property type="evidence" value="ECO:0007669"/>
    <property type="project" value="UniProtKB-UniRule"/>
</dbReference>
<comment type="cofactor">
    <cofactor evidence="5">
        <name>Mg(2+)</name>
        <dbReference type="ChEBI" id="CHEBI:18420"/>
    </cofactor>
</comment>
<dbReference type="UniPathway" id="UPA00610">
    <property type="reaction ID" value="UER00666"/>
</dbReference>
<comment type="caution">
    <text evidence="7">The sequence shown here is derived from an EMBL/GenBank/DDBJ whole genome shotgun (WGS) entry which is preliminary data.</text>
</comment>
<dbReference type="InterPro" id="IPR033704">
    <property type="entry name" value="dUTPase_trimeric"/>
</dbReference>
<dbReference type="SUPFAM" id="SSF51283">
    <property type="entry name" value="dUTPase-like"/>
    <property type="match status" value="1"/>
</dbReference>
<protein>
    <recommendedName>
        <fullName evidence="5">Deoxyuridine 5'-triphosphate nucleotidohydrolase</fullName>
        <shortName evidence="5">dUTPase</shortName>
        <ecNumber evidence="5">3.6.1.23</ecNumber>
    </recommendedName>
    <alternativeName>
        <fullName evidence="5">dUTP pyrophosphatase</fullName>
    </alternativeName>
</protein>
<evidence type="ECO:0000259" key="6">
    <source>
        <dbReference type="Pfam" id="PF00692"/>
    </source>
</evidence>
<feature type="domain" description="dUTPase-like" evidence="6">
    <location>
        <begin position="23"/>
        <end position="149"/>
    </location>
</feature>
<dbReference type="NCBIfam" id="NF001862">
    <property type="entry name" value="PRK00601.1"/>
    <property type="match status" value="1"/>
</dbReference>
<dbReference type="CDD" id="cd07557">
    <property type="entry name" value="trimeric_dUTPase"/>
    <property type="match status" value="1"/>
</dbReference>
<dbReference type="PANTHER" id="PTHR11241">
    <property type="entry name" value="DEOXYURIDINE 5'-TRIPHOSPHATE NUCLEOTIDOHYDROLASE"/>
    <property type="match status" value="1"/>
</dbReference>
<dbReference type="Proteomes" id="UP000321567">
    <property type="component" value="Unassembled WGS sequence"/>
</dbReference>
<feature type="binding site" evidence="5">
    <location>
        <begin position="87"/>
        <end position="89"/>
    </location>
    <ligand>
        <name>substrate</name>
    </ligand>
</feature>
<evidence type="ECO:0000256" key="1">
    <source>
        <dbReference type="ARBA" id="ARBA00006581"/>
    </source>
</evidence>
<evidence type="ECO:0000313" key="7">
    <source>
        <dbReference type="EMBL" id="GEO80589.1"/>
    </source>
</evidence>
<evidence type="ECO:0000256" key="3">
    <source>
        <dbReference type="ARBA" id="ARBA00023080"/>
    </source>
</evidence>
<keyword evidence="5" id="KW-0479">Metal-binding</keyword>
<evidence type="ECO:0000256" key="4">
    <source>
        <dbReference type="ARBA" id="ARBA00047686"/>
    </source>
</evidence>
<dbReference type="GO" id="GO:0006226">
    <property type="term" value="P:dUMP biosynthetic process"/>
    <property type="evidence" value="ECO:0007669"/>
    <property type="project" value="UniProtKB-UniRule"/>
</dbReference>
<keyword evidence="5" id="KW-0460">Magnesium</keyword>
<dbReference type="EC" id="3.6.1.23" evidence="5"/>